<dbReference type="Proteomes" id="UP000010880">
    <property type="component" value="Chromosome"/>
</dbReference>
<dbReference type="STRING" id="748449.Halha_1019"/>
<reference evidence="3" key="1">
    <citation type="submission" date="2012-02" db="EMBL/GenBank/DDBJ databases">
        <title>The complete genome of Halobacteroides halobius DSM 5150.</title>
        <authorList>
            <person name="Lucas S."/>
            <person name="Copeland A."/>
            <person name="Lapidus A."/>
            <person name="Glavina del Rio T."/>
            <person name="Dalin E."/>
            <person name="Tice H."/>
            <person name="Bruce D."/>
            <person name="Goodwin L."/>
            <person name="Pitluck S."/>
            <person name="Peters L."/>
            <person name="Mikhailova N."/>
            <person name="Gu W."/>
            <person name="Kyrpides N."/>
            <person name="Mavromatis K."/>
            <person name="Ivanova N."/>
            <person name="Brettin T."/>
            <person name="Detter J.C."/>
            <person name="Han C."/>
            <person name="Larimer F."/>
            <person name="Land M."/>
            <person name="Hauser L."/>
            <person name="Markowitz V."/>
            <person name="Cheng J.-F."/>
            <person name="Hugenholtz P."/>
            <person name="Woyke T."/>
            <person name="Wu D."/>
            <person name="Tindall B."/>
            <person name="Pomrenke H."/>
            <person name="Brambilla E."/>
            <person name="Klenk H.-P."/>
            <person name="Eisen J.A."/>
        </authorList>
    </citation>
    <scope>NUCLEOTIDE SEQUENCE [LARGE SCALE GENOMIC DNA]</scope>
    <source>
        <strain evidence="3">ATCC 35273 / DSM 5150 / MD-1</strain>
    </source>
</reference>
<dbReference type="KEGG" id="hhl:Halha_1019"/>
<dbReference type="OrthoDB" id="82335at2"/>
<dbReference type="AlphaFoldDB" id="L0K8V8"/>
<keyword evidence="3" id="KW-1185">Reference proteome</keyword>
<evidence type="ECO:0000313" key="2">
    <source>
        <dbReference type="EMBL" id="AGB40980.1"/>
    </source>
</evidence>
<feature type="chain" id="PRO_5003944409" evidence="1">
    <location>
        <begin position="25"/>
        <end position="164"/>
    </location>
</feature>
<feature type="signal peptide" evidence="1">
    <location>
        <begin position="1"/>
        <end position="24"/>
    </location>
</feature>
<accession>L0K8V8</accession>
<dbReference type="HOGENOM" id="CLU_1616707_0_0_9"/>
<organism evidence="2 3">
    <name type="scientific">Halobacteroides halobius (strain ATCC 35273 / DSM 5150 / MD-1)</name>
    <dbReference type="NCBI Taxonomy" id="748449"/>
    <lineage>
        <taxon>Bacteria</taxon>
        <taxon>Bacillati</taxon>
        <taxon>Bacillota</taxon>
        <taxon>Clostridia</taxon>
        <taxon>Halanaerobiales</taxon>
        <taxon>Halobacteroidaceae</taxon>
        <taxon>Halobacteroides</taxon>
    </lineage>
</organism>
<keyword evidence="1" id="KW-0732">Signal</keyword>
<sequence>MKKFSLILVFTLLLNFGLAPLAFANEATIDFQKKIFKYEEEKKNPLAAAGMSFVLPSSGHAYSGNWKRGLIFLGIEAIEAGIMISRANKLEEVVVDSFYHNQYMLEDNVFMLARIALLATKAWEAVDSYQTAKEYNKNLKEELGLRPQLSVTSDQVKVSIQSNF</sequence>
<dbReference type="RefSeq" id="WP_015326705.1">
    <property type="nucleotide sequence ID" value="NC_019978.1"/>
</dbReference>
<proteinExistence type="predicted"/>
<evidence type="ECO:0000313" key="3">
    <source>
        <dbReference type="Proteomes" id="UP000010880"/>
    </source>
</evidence>
<name>L0K8V8_HALHC</name>
<gene>
    <name evidence="2" type="ordered locus">Halha_1019</name>
</gene>
<dbReference type="EMBL" id="CP003359">
    <property type="protein sequence ID" value="AGB40980.1"/>
    <property type="molecule type" value="Genomic_DNA"/>
</dbReference>
<protein>
    <submittedName>
        <fullName evidence="2">Uncharacterized protein</fullName>
    </submittedName>
</protein>
<evidence type="ECO:0000256" key="1">
    <source>
        <dbReference type="SAM" id="SignalP"/>
    </source>
</evidence>